<evidence type="ECO:0000313" key="2">
    <source>
        <dbReference type="Proteomes" id="UP001360953"/>
    </source>
</evidence>
<dbReference type="Gene3D" id="1.10.150.450">
    <property type="match status" value="1"/>
</dbReference>
<evidence type="ECO:0000313" key="1">
    <source>
        <dbReference type="EMBL" id="KAK7539412.1"/>
    </source>
</evidence>
<dbReference type="RefSeq" id="XP_066656683.1">
    <property type="nucleotide sequence ID" value="XM_066799659.1"/>
</dbReference>
<dbReference type="Gene3D" id="3.40.50.1000">
    <property type="entry name" value="HAD superfamily/HAD-like"/>
    <property type="match status" value="1"/>
</dbReference>
<dbReference type="InterPro" id="IPR023214">
    <property type="entry name" value="HAD_sf"/>
</dbReference>
<dbReference type="InterPro" id="IPR036412">
    <property type="entry name" value="HAD-like_sf"/>
</dbReference>
<dbReference type="Proteomes" id="UP001360953">
    <property type="component" value="Unassembled WGS sequence"/>
</dbReference>
<dbReference type="InterPro" id="IPR010237">
    <property type="entry name" value="Pyr-5-nucltdase"/>
</dbReference>
<dbReference type="GeneID" id="92032565"/>
<dbReference type="PANTHER" id="PTHR47438">
    <property type="entry name" value="PHOSPHATE METABOLISM PROTEIN 8-RELATED"/>
    <property type="match status" value="1"/>
</dbReference>
<reference evidence="1 2" key="1">
    <citation type="submission" date="2024-04" db="EMBL/GenBank/DDBJ databases">
        <title>Phyllosticta paracitricarpa is synonymous to the EU quarantine fungus P. citricarpa based on phylogenomic analyses.</title>
        <authorList>
            <consortium name="Lawrence Berkeley National Laboratory"/>
            <person name="Van ingen-buijs V.A."/>
            <person name="Van westerhoven A.C."/>
            <person name="Haridas S."/>
            <person name="Skiadas P."/>
            <person name="Martin F."/>
            <person name="Groenewald J.Z."/>
            <person name="Crous P.W."/>
            <person name="Seidl M.F."/>
        </authorList>
    </citation>
    <scope>NUCLEOTIDE SEQUENCE [LARGE SCALE GENOMIC DNA]</scope>
    <source>
        <strain evidence="1 2">CPC 17464</strain>
    </source>
</reference>
<accession>A0ABR1LW33</accession>
<dbReference type="SFLD" id="SFLDS00003">
    <property type="entry name" value="Haloacid_Dehalogenase"/>
    <property type="match status" value="1"/>
</dbReference>
<proteinExistence type="predicted"/>
<name>A0ABR1LW33_9PEZI</name>
<gene>
    <name evidence="1" type="ORF">J3D65DRAFT_618566</name>
</gene>
<comment type="caution">
    <text evidence="1">The sequence shown here is derived from an EMBL/GenBank/DDBJ whole genome shotgun (WGS) entry which is preliminary data.</text>
</comment>
<organism evidence="1 2">
    <name type="scientific">Phyllosticta citribraziliensis</name>
    <dbReference type="NCBI Taxonomy" id="989973"/>
    <lineage>
        <taxon>Eukaryota</taxon>
        <taxon>Fungi</taxon>
        <taxon>Dikarya</taxon>
        <taxon>Ascomycota</taxon>
        <taxon>Pezizomycotina</taxon>
        <taxon>Dothideomycetes</taxon>
        <taxon>Dothideomycetes incertae sedis</taxon>
        <taxon>Botryosphaeriales</taxon>
        <taxon>Phyllostictaceae</taxon>
        <taxon>Phyllosticta</taxon>
    </lineage>
</organism>
<dbReference type="SFLD" id="SFLDG01129">
    <property type="entry name" value="C1.5:_HAD__Beta-PGM__Phosphata"/>
    <property type="match status" value="1"/>
</dbReference>
<dbReference type="NCBIfam" id="TIGR01993">
    <property type="entry name" value="Pyr-5-nucltdase"/>
    <property type="match status" value="1"/>
</dbReference>
<dbReference type="PANTHER" id="PTHR47438:SF1">
    <property type="entry name" value="PHOSPHATE METABOLISM PROTEIN 8-RELATED"/>
    <property type="match status" value="1"/>
</dbReference>
<dbReference type="Pfam" id="PF00702">
    <property type="entry name" value="Hydrolase"/>
    <property type="match status" value="1"/>
</dbReference>
<dbReference type="SFLD" id="SFLDG01132">
    <property type="entry name" value="C1.5.3:_5'-Nucleotidase_Like"/>
    <property type="match status" value="1"/>
</dbReference>
<sequence length="279" mass="32074">MHLHRLRPLHTLCSSGSSFVARSRHFQRPLLAATSFHTANMVSSSSKPVLFFDIDNCLYPKSTKVAEIMSHLIDQYFQTHLALTQNEANELHNRYYKEYGLAIEGLVRHHKVDPLEYNSKVDDALPLEKVIKPNPKLKKLLQDIDTDRVRLWLFTNAYVNHGKRVVRLLGVEDFFEGITFCDYGAAKFVCKPHKDMFAKAMQEAGVQRVEECYFVDDSFINCKAALELGWTAAHLVESSEPEPPQQASQYQIHDLEELRTIFPQFFRTPPNDPPQKSLP</sequence>
<dbReference type="EMBL" id="JBBPEH010000004">
    <property type="protein sequence ID" value="KAK7539412.1"/>
    <property type="molecule type" value="Genomic_DNA"/>
</dbReference>
<dbReference type="SUPFAM" id="SSF56784">
    <property type="entry name" value="HAD-like"/>
    <property type="match status" value="1"/>
</dbReference>
<dbReference type="NCBIfam" id="TIGR01509">
    <property type="entry name" value="HAD-SF-IA-v3"/>
    <property type="match status" value="1"/>
</dbReference>
<keyword evidence="2" id="KW-1185">Reference proteome</keyword>
<protein>
    <submittedName>
        <fullName evidence="1">Haloacid dehalogenase-like hydrolase-domain-containing protein</fullName>
    </submittedName>
</protein>
<dbReference type="InterPro" id="IPR052791">
    <property type="entry name" value="SSM1_domain"/>
</dbReference>
<dbReference type="InterPro" id="IPR006439">
    <property type="entry name" value="HAD-SF_hydro_IA"/>
</dbReference>